<sequence length="264" mass="28177">MLGDSAKLPTKQLTDTPALIAQEQDMLLKCESAIENLRFAFWAAGKALQVVRDARLYRAQFETFEEYTQAKWDITPQYAGKLIRTWRVAEALFQAKPGGGLETIVSKKLGYGQAWALVPLVEEHSVQAAVYLYLGLLKVKGAEVTAALVQGAVEALPKTAAGHKGKTEEAVLAYLASLEDATPSVPGTDPVKILKALTKAAKTFDAQTVEAAVQHDPERARSAVKSLIEVLSSAAGIPVAFDVPAVIEAPTEGAPQGQDDVPVA</sequence>
<dbReference type="Proteomes" id="UP000235943">
    <property type="component" value="Unassembled WGS sequence"/>
</dbReference>
<gene>
    <name evidence="1" type="ORF">C1J00_16890</name>
</gene>
<name>A0A2N8TPW0_9ACTN</name>
<proteinExistence type="predicted"/>
<evidence type="ECO:0000313" key="2">
    <source>
        <dbReference type="Proteomes" id="UP000235943"/>
    </source>
</evidence>
<dbReference type="AlphaFoldDB" id="A0A2N8TPW0"/>
<comment type="caution">
    <text evidence="1">The sequence shown here is derived from an EMBL/GenBank/DDBJ whole genome shotgun (WGS) entry which is preliminary data.</text>
</comment>
<protein>
    <submittedName>
        <fullName evidence="1">Uncharacterized protein</fullName>
    </submittedName>
</protein>
<reference evidence="1 2" key="1">
    <citation type="submission" date="2018-01" db="EMBL/GenBank/DDBJ databases">
        <title>Draft genome sequence of Streptomyces sp. 13K301.</title>
        <authorList>
            <person name="Sahin N."/>
            <person name="Saygin H."/>
            <person name="Ay H."/>
        </authorList>
    </citation>
    <scope>NUCLEOTIDE SEQUENCE [LARGE SCALE GENOMIC DNA]</scope>
    <source>
        <strain evidence="1 2">13K301</strain>
    </source>
</reference>
<evidence type="ECO:0000313" key="1">
    <source>
        <dbReference type="EMBL" id="PNG21058.1"/>
    </source>
</evidence>
<dbReference type="EMBL" id="POUC01000107">
    <property type="protein sequence ID" value="PNG21058.1"/>
    <property type="molecule type" value="Genomic_DNA"/>
</dbReference>
<keyword evidence="2" id="KW-1185">Reference proteome</keyword>
<organism evidence="1 2">
    <name type="scientific">Streptomyces cahuitamycinicus</name>
    <dbReference type="NCBI Taxonomy" id="2070367"/>
    <lineage>
        <taxon>Bacteria</taxon>
        <taxon>Bacillati</taxon>
        <taxon>Actinomycetota</taxon>
        <taxon>Actinomycetes</taxon>
        <taxon>Kitasatosporales</taxon>
        <taxon>Streptomycetaceae</taxon>
        <taxon>Streptomyces</taxon>
    </lineage>
</organism>
<accession>A0A2N8TPW0</accession>